<reference evidence="2" key="1">
    <citation type="submission" date="2014-11" db="EMBL/GenBank/DDBJ databases">
        <authorList>
            <person name="Amaro Gonzalez C."/>
        </authorList>
    </citation>
    <scope>NUCLEOTIDE SEQUENCE</scope>
</reference>
<feature type="compositionally biased region" description="Basic and acidic residues" evidence="1">
    <location>
        <begin position="60"/>
        <end position="80"/>
    </location>
</feature>
<dbReference type="AlphaFoldDB" id="A0A0E9X0H1"/>
<organism evidence="2">
    <name type="scientific">Anguilla anguilla</name>
    <name type="common">European freshwater eel</name>
    <name type="synonym">Muraena anguilla</name>
    <dbReference type="NCBI Taxonomy" id="7936"/>
    <lineage>
        <taxon>Eukaryota</taxon>
        <taxon>Metazoa</taxon>
        <taxon>Chordata</taxon>
        <taxon>Craniata</taxon>
        <taxon>Vertebrata</taxon>
        <taxon>Euteleostomi</taxon>
        <taxon>Actinopterygii</taxon>
        <taxon>Neopterygii</taxon>
        <taxon>Teleostei</taxon>
        <taxon>Anguilliformes</taxon>
        <taxon>Anguillidae</taxon>
        <taxon>Anguilla</taxon>
    </lineage>
</organism>
<dbReference type="EMBL" id="GBXM01012631">
    <property type="protein sequence ID" value="JAH95946.1"/>
    <property type="molecule type" value="Transcribed_RNA"/>
</dbReference>
<feature type="region of interest" description="Disordered" evidence="1">
    <location>
        <begin position="45"/>
        <end position="80"/>
    </location>
</feature>
<proteinExistence type="predicted"/>
<sequence length="140" mass="15975">MALDVFLLDVRVNDTHIFQFGQGCDHLANNRPDVPYFKLLQRLSGRHPGSGPLPLPPSKCETRPRKLRKSERCGDRKHSRPLEQREVVLVECISSCEHGVFSSRPPFSGHSDAGTWRPRRTYHGLSSLQNRTLRCLRTTC</sequence>
<evidence type="ECO:0000313" key="2">
    <source>
        <dbReference type="EMBL" id="JAH95946.1"/>
    </source>
</evidence>
<evidence type="ECO:0000256" key="1">
    <source>
        <dbReference type="SAM" id="MobiDB-lite"/>
    </source>
</evidence>
<reference evidence="2" key="2">
    <citation type="journal article" date="2015" name="Fish Shellfish Immunol.">
        <title>Early steps in the European eel (Anguilla anguilla)-Vibrio vulnificus interaction in the gills: Role of the RtxA13 toxin.</title>
        <authorList>
            <person name="Callol A."/>
            <person name="Pajuelo D."/>
            <person name="Ebbesson L."/>
            <person name="Teles M."/>
            <person name="MacKenzie S."/>
            <person name="Amaro C."/>
        </authorList>
    </citation>
    <scope>NUCLEOTIDE SEQUENCE</scope>
</reference>
<accession>A0A0E9X0H1</accession>
<protein>
    <submittedName>
        <fullName evidence="2">Uncharacterized protein</fullName>
    </submittedName>
</protein>
<name>A0A0E9X0H1_ANGAN</name>